<keyword evidence="3" id="KW-1185">Reference proteome</keyword>
<gene>
    <name evidence="2" type="ORF">DFP72DRAFT_864675</name>
</gene>
<evidence type="ECO:0008006" key="4">
    <source>
        <dbReference type="Google" id="ProtNLM"/>
    </source>
</evidence>
<organism evidence="2 3">
    <name type="scientific">Ephemerocybe angulata</name>
    <dbReference type="NCBI Taxonomy" id="980116"/>
    <lineage>
        <taxon>Eukaryota</taxon>
        <taxon>Fungi</taxon>
        <taxon>Dikarya</taxon>
        <taxon>Basidiomycota</taxon>
        <taxon>Agaricomycotina</taxon>
        <taxon>Agaricomycetes</taxon>
        <taxon>Agaricomycetidae</taxon>
        <taxon>Agaricales</taxon>
        <taxon>Agaricineae</taxon>
        <taxon>Psathyrellaceae</taxon>
        <taxon>Ephemerocybe</taxon>
    </lineage>
</organism>
<feature type="compositionally biased region" description="Acidic residues" evidence="1">
    <location>
        <begin position="389"/>
        <end position="406"/>
    </location>
</feature>
<evidence type="ECO:0000313" key="2">
    <source>
        <dbReference type="EMBL" id="KAF6740858.1"/>
    </source>
</evidence>
<feature type="region of interest" description="Disordered" evidence="1">
    <location>
        <begin position="435"/>
        <end position="485"/>
    </location>
</feature>
<dbReference type="Proteomes" id="UP000521943">
    <property type="component" value="Unassembled WGS sequence"/>
</dbReference>
<dbReference type="OrthoDB" id="2666777at2759"/>
<dbReference type="InterPro" id="IPR040521">
    <property type="entry name" value="KDZ"/>
</dbReference>
<accession>A0A8H6H7L8</accession>
<evidence type="ECO:0000256" key="1">
    <source>
        <dbReference type="SAM" id="MobiDB-lite"/>
    </source>
</evidence>
<feature type="region of interest" description="Disordered" evidence="1">
    <location>
        <begin position="119"/>
        <end position="200"/>
    </location>
</feature>
<evidence type="ECO:0000313" key="3">
    <source>
        <dbReference type="Proteomes" id="UP000521943"/>
    </source>
</evidence>
<sequence>MSPGSEGSPHEKAAAQMQREVFLRRVFPVVDGVHSGFFVGAMPNVDGGLAAIDWRERARHVLALREVVMSWPNCPSSIVDASLEMEQDVMKELERLVVAQYCRTFHSLFGLLMHLSRKKPKTDRGSRPRWSQASSSPIRRPYGSSGVSIFPPTDLQTPAGPFVQLGGSSPSKSVDAHSPTRLASLHPPTPPRMQRDPRRAQWERWTSDVIPKLVPIYLEVLRTSDNLRNLSRDPVGCECMPTVRKLSVTLVSWEAGYLASAPLRPTYAFDVQMLDFVRQLHLRSAPNKSAWTLSLEAFLASRGYTIEGKDVIRRKFTAALKWFTYLQVEKDVYIRRAIVGLSTTGRRKAEAEEVRGEDEGWVDVEDDGLDGLAYLARCCPSCFGGLRDDDEEAEEGGSGEEVDGLSDEGGQNDPGDSEPDVVVCLDACFTQKRRTPVRGTGTDPPLRHSDSSCLTSEEILAGKDHVEERRPTREPQDARKPAAEADTLEKGMRVPKSVLDACLESFTAADEKRTKASTKFFADTGLMALICRHDRVLWLANMTTAGERQYFAIALIMKLFKCLPKSTTVGILYDIGCQLDRSCHKWGLIPTLLPRITWGVSIFHAYGHQWGCQLVYHPRKRKGFGLSDGEGCERFWSAIDFMIPTLRVSGFHQRLFNLDVQVAFLREQSLGNLGLWLRRKYEKCNEKRRAAIEVLGDLTYSEEELEREWRSQVSSQTRPLTRATNGLAKKSIKAILALMDFSNNLGKEIQKVDRKLARPQSTDDLEEVLESRQHLASQKEQIDSQIETKREALGVRDQGDLRTLVKDKYLELRLKTLAVKERLRAKLQSRKFELERVDRAFQHVSANESNLQTHIKLQVGRHQGTITTLAKRYNDMCGELEKFVRNGQAPAGTLLPRTIPQDKLYALDVDGPIWDDRGLNDAEHDGVPLWLGDDDVRSGIRAWLERERCKEEMKRLDRECLNLQSWALEEASTLAAAADSCEDENIKFHIEQRVEELSTLILAWKADIRSWGLEFLSRKNVEGRPLLRALRTPEDSDSEAASLRSGNSELEADDQVLQAMEALDLLVDDGEKAGGGLIREDAIAVGVGEDSSDEGGREILRDGSPRKRRRAR</sequence>
<feature type="region of interest" description="Disordered" evidence="1">
    <location>
        <begin position="1087"/>
        <end position="1112"/>
    </location>
</feature>
<dbReference type="AlphaFoldDB" id="A0A8H6H7L8"/>
<dbReference type="Pfam" id="PF18758">
    <property type="entry name" value="KDZ"/>
    <property type="match status" value="1"/>
</dbReference>
<dbReference type="EMBL" id="JACGCI010000442">
    <property type="protein sequence ID" value="KAF6740858.1"/>
    <property type="molecule type" value="Genomic_DNA"/>
</dbReference>
<proteinExistence type="predicted"/>
<feature type="compositionally biased region" description="Basic and acidic residues" evidence="1">
    <location>
        <begin position="460"/>
        <end position="485"/>
    </location>
</feature>
<reference evidence="2 3" key="1">
    <citation type="submission" date="2020-07" db="EMBL/GenBank/DDBJ databases">
        <title>Comparative genomics of pyrophilous fungi reveals a link between fire events and developmental genes.</title>
        <authorList>
            <consortium name="DOE Joint Genome Institute"/>
            <person name="Steindorff A.S."/>
            <person name="Carver A."/>
            <person name="Calhoun S."/>
            <person name="Stillman K."/>
            <person name="Liu H."/>
            <person name="Lipzen A."/>
            <person name="Pangilinan J."/>
            <person name="Labutti K."/>
            <person name="Bruns T.D."/>
            <person name="Grigoriev I.V."/>
        </authorList>
    </citation>
    <scope>NUCLEOTIDE SEQUENCE [LARGE SCALE GENOMIC DNA]</scope>
    <source>
        <strain evidence="2 3">CBS 144469</strain>
    </source>
</reference>
<feature type="region of interest" description="Disordered" evidence="1">
    <location>
        <begin position="389"/>
        <end position="417"/>
    </location>
</feature>
<dbReference type="PANTHER" id="PTHR33096:SF1">
    <property type="entry name" value="CXC1-LIKE CYSTEINE CLUSTER ASSOCIATED WITH KDZ TRANSPOSASES DOMAIN-CONTAINING PROTEIN"/>
    <property type="match status" value="1"/>
</dbReference>
<dbReference type="PANTHER" id="PTHR33096">
    <property type="entry name" value="CXC2 DOMAIN-CONTAINING PROTEIN"/>
    <property type="match status" value="1"/>
</dbReference>
<name>A0A8H6H7L8_9AGAR</name>
<comment type="caution">
    <text evidence="2">The sequence shown here is derived from an EMBL/GenBank/DDBJ whole genome shotgun (WGS) entry which is preliminary data.</text>
</comment>
<feature type="compositionally biased region" description="Basic and acidic residues" evidence="1">
    <location>
        <begin position="1094"/>
        <end position="1105"/>
    </location>
</feature>
<protein>
    <recommendedName>
        <fullName evidence="4">CxC1-like cysteine cluster associated with KDZ transposases domain-containing protein</fullName>
    </recommendedName>
</protein>